<accession>A0ACB6HBM1</accession>
<comment type="caution">
    <text evidence="1">The sequence shown here is derived from an EMBL/GenBank/DDBJ whole genome shotgun (WGS) entry which is preliminary data.</text>
</comment>
<organism evidence="1 2">
    <name type="scientific">Cucumis sativus</name>
    <name type="common">Cucumber</name>
    <dbReference type="NCBI Taxonomy" id="3659"/>
    <lineage>
        <taxon>Eukaryota</taxon>
        <taxon>Viridiplantae</taxon>
        <taxon>Streptophyta</taxon>
        <taxon>Embryophyta</taxon>
        <taxon>Tracheophyta</taxon>
        <taxon>Spermatophyta</taxon>
        <taxon>Magnoliopsida</taxon>
        <taxon>eudicotyledons</taxon>
        <taxon>Gunneridae</taxon>
        <taxon>Pentapetalae</taxon>
        <taxon>rosids</taxon>
        <taxon>fabids</taxon>
        <taxon>Cucurbitales</taxon>
        <taxon>Cucurbitaceae</taxon>
        <taxon>Benincaseae</taxon>
        <taxon>Cucumis</taxon>
    </lineage>
</organism>
<reference evidence="1 2" key="4">
    <citation type="journal article" date="2011" name="BMC Genomics">
        <title>RNA-Seq improves annotation of protein-coding genes in the cucumber genome.</title>
        <authorList>
            <person name="Li Z."/>
            <person name="Zhang Z."/>
            <person name="Yan P."/>
            <person name="Huang S."/>
            <person name="Fei Z."/>
            <person name="Lin K."/>
        </authorList>
    </citation>
    <scope>NUCLEOTIDE SEQUENCE [LARGE SCALE GENOMIC DNA]</scope>
    <source>
        <strain evidence="2">cv. 9930</strain>
        <tissue evidence="1">Leaf</tissue>
    </source>
</reference>
<dbReference type="Proteomes" id="UP000029981">
    <property type="component" value="Unassembled WGS sequence"/>
</dbReference>
<name>A0ACB6HBM1_CUCSA</name>
<sequence length="221" mass="24325">MIGQVGNILGENNVNVNFMSVGRTLRRKRAIMAIGMDEEPNKDTLKKIGQVPAIEELILQRNNLTGVLPQFMRNHNLSYINANGNNLNGRTPSSLGNYLGGNLFGSQIPSLIGSLKNLMCSFNLSNNGLSGQLPFELASMTKLEWLYISYNNLTGSLNVLGQLSSSLMELDISENLFTCPVPQTLMNLLNPSAFIGNPEKCIELEATNNLDELFHHLERSA</sequence>
<reference evidence="1 2" key="2">
    <citation type="journal article" date="2009" name="PLoS ONE">
        <title>An integrated genetic and cytogenetic map of the cucumber genome.</title>
        <authorList>
            <person name="Ren Y."/>
            <person name="Zhang Z."/>
            <person name="Liu J."/>
            <person name="Staub J.E."/>
            <person name="Han Y."/>
            <person name="Cheng Z."/>
            <person name="Li X."/>
            <person name="Lu J."/>
            <person name="Miao H."/>
            <person name="Kang H."/>
            <person name="Xie B."/>
            <person name="Gu X."/>
            <person name="Wang X."/>
            <person name="Du Y."/>
            <person name="Jin W."/>
            <person name="Huang S."/>
        </authorList>
    </citation>
    <scope>NUCLEOTIDE SEQUENCE [LARGE SCALE GENOMIC DNA]</scope>
    <source>
        <strain evidence="2">cv. 9930</strain>
        <tissue evidence="1">Leaf</tissue>
    </source>
</reference>
<protein>
    <submittedName>
        <fullName evidence="1">Uncharacterized protein</fullName>
    </submittedName>
</protein>
<dbReference type="EMBL" id="ACHR03000054">
    <property type="protein sequence ID" value="KAE8637306.1"/>
    <property type="molecule type" value="Genomic_DNA"/>
</dbReference>
<reference evidence="1 2" key="1">
    <citation type="journal article" date="2009" name="Nat. Genet.">
        <title>The genome of the cucumber, Cucumis sativus L.</title>
        <authorList>
            <person name="Huang S."/>
            <person name="Li R."/>
            <person name="Zhang Z."/>
            <person name="Li L."/>
            <person name="Gu X."/>
            <person name="Fan W."/>
            <person name="Lucas W.J."/>
            <person name="Wang X."/>
            <person name="Xie B."/>
            <person name="Ni P."/>
            <person name="Ren Y."/>
            <person name="Zhu H."/>
            <person name="Li J."/>
            <person name="Lin K."/>
            <person name="Jin W."/>
            <person name="Fei Z."/>
            <person name="Li G."/>
            <person name="Staub J."/>
            <person name="Kilian A."/>
            <person name="van der Vossen E.A."/>
            <person name="Wu Y."/>
            <person name="Guo J."/>
            <person name="He J."/>
            <person name="Jia Z."/>
            <person name="Ren Y."/>
            <person name="Tian G."/>
            <person name="Lu Y."/>
            <person name="Ruan J."/>
            <person name="Qian W."/>
            <person name="Wang M."/>
            <person name="Huang Q."/>
            <person name="Li B."/>
            <person name="Xuan Z."/>
            <person name="Cao J."/>
            <person name="Asan"/>
            <person name="Wu Z."/>
            <person name="Zhang J."/>
            <person name="Cai Q."/>
            <person name="Bai Y."/>
            <person name="Zhao B."/>
            <person name="Han Y."/>
            <person name="Li Y."/>
            <person name="Li X."/>
            <person name="Wang S."/>
            <person name="Shi Q."/>
            <person name="Liu S."/>
            <person name="Cho W.K."/>
            <person name="Kim J.Y."/>
            <person name="Xu Y."/>
            <person name="Heller-Uszynska K."/>
            <person name="Miao H."/>
            <person name="Cheng Z."/>
            <person name="Zhang S."/>
            <person name="Wu J."/>
            <person name="Yang Y."/>
            <person name="Kang H."/>
            <person name="Li M."/>
            <person name="Liang H."/>
            <person name="Ren X."/>
            <person name="Shi Z."/>
            <person name="Wen M."/>
            <person name="Jian M."/>
            <person name="Yang H."/>
            <person name="Zhang G."/>
            <person name="Yang Z."/>
            <person name="Chen R."/>
            <person name="Liu S."/>
            <person name="Li J."/>
            <person name="Ma L."/>
            <person name="Liu H."/>
            <person name="Zhou Y."/>
            <person name="Zhao J."/>
            <person name="Fang X."/>
            <person name="Li G."/>
            <person name="Fang L."/>
            <person name="Li Y."/>
            <person name="Liu D."/>
            <person name="Zheng H."/>
            <person name="Zhang Y."/>
            <person name="Qin N."/>
            <person name="Li Z."/>
            <person name="Yang G."/>
            <person name="Yang S."/>
            <person name="Bolund L."/>
            <person name="Kristiansen K."/>
            <person name="Zheng H."/>
            <person name="Li S."/>
            <person name="Zhang X."/>
            <person name="Yang H."/>
            <person name="Wang J."/>
            <person name="Sun R."/>
            <person name="Zhang B."/>
            <person name="Jiang S."/>
            <person name="Wang J."/>
            <person name="Du Y."/>
            <person name="Li S."/>
        </authorList>
    </citation>
    <scope>NUCLEOTIDE SEQUENCE [LARGE SCALE GENOMIC DNA]</scope>
    <source>
        <strain evidence="2">cv. 9930</strain>
        <tissue evidence="1">Leaf</tissue>
    </source>
</reference>
<evidence type="ECO:0000313" key="2">
    <source>
        <dbReference type="Proteomes" id="UP000029981"/>
    </source>
</evidence>
<reference evidence="1 2" key="3">
    <citation type="journal article" date="2010" name="BMC Genomics">
        <title>Transcriptome sequencing and comparative analysis of cucumber flowers with different sex types.</title>
        <authorList>
            <person name="Guo S."/>
            <person name="Zheng Y."/>
            <person name="Joung J.G."/>
            <person name="Liu S."/>
            <person name="Zhang Z."/>
            <person name="Crasta O.R."/>
            <person name="Sobral B.W."/>
            <person name="Xu Y."/>
            <person name="Huang S."/>
            <person name="Fei Z."/>
        </authorList>
    </citation>
    <scope>NUCLEOTIDE SEQUENCE [LARGE SCALE GENOMIC DNA]</scope>
    <source>
        <strain evidence="2">cv. 9930</strain>
        <tissue evidence="1">Leaf</tissue>
    </source>
</reference>
<evidence type="ECO:0000313" key="1">
    <source>
        <dbReference type="EMBL" id="KAE8637306.1"/>
    </source>
</evidence>
<gene>
    <name evidence="1" type="ORF">Csa_004521</name>
</gene>
<keyword evidence="2" id="KW-1185">Reference proteome</keyword>
<proteinExistence type="predicted"/>
<reference evidence="1 2" key="5">
    <citation type="journal article" date="2019" name="Gigascience">
        <title>A chromosome-scale genome assembly of cucumber (Cucumis sativus L.).</title>
        <authorList>
            <person name="Li Q."/>
            <person name="Li H."/>
            <person name="Huang W."/>
            <person name="Xu Y."/>
            <person name="Zhou Q."/>
            <person name="Wang S."/>
            <person name="Ruan J."/>
            <person name="Huang S."/>
            <person name="Zhang Z."/>
        </authorList>
    </citation>
    <scope>NUCLEOTIDE SEQUENCE [LARGE SCALE GENOMIC DNA]</scope>
    <source>
        <strain evidence="2">cv. 9930</strain>
        <tissue evidence="1">Leaf</tissue>
    </source>
</reference>